<accession>A0AAV8CXB1</accession>
<feature type="compositionally biased region" description="Polar residues" evidence="13">
    <location>
        <begin position="244"/>
        <end position="255"/>
    </location>
</feature>
<feature type="compositionally biased region" description="Low complexity" evidence="13">
    <location>
        <begin position="230"/>
        <end position="241"/>
    </location>
</feature>
<evidence type="ECO:0000256" key="15">
    <source>
        <dbReference type="SAM" id="SignalP"/>
    </source>
</evidence>
<feature type="domain" description="Protein kinase" evidence="16">
    <location>
        <begin position="369"/>
        <end position="639"/>
    </location>
</feature>
<keyword evidence="11 14" id="KW-0472">Membrane</keyword>
<evidence type="ECO:0000256" key="8">
    <source>
        <dbReference type="ARBA" id="ARBA00022741"/>
    </source>
</evidence>
<evidence type="ECO:0000256" key="14">
    <source>
        <dbReference type="SAM" id="Phobius"/>
    </source>
</evidence>
<name>A0AAV8CXB1_9POAL</name>
<dbReference type="InterPro" id="IPR017441">
    <property type="entry name" value="Protein_kinase_ATP_BS"/>
</dbReference>
<feature type="transmembrane region" description="Helical" evidence="14">
    <location>
        <begin position="272"/>
        <end position="294"/>
    </location>
</feature>
<dbReference type="Gene3D" id="3.30.200.20">
    <property type="entry name" value="Phosphorylase Kinase, domain 1"/>
    <property type="match status" value="1"/>
</dbReference>
<evidence type="ECO:0000256" key="1">
    <source>
        <dbReference type="ARBA" id="ARBA00004162"/>
    </source>
</evidence>
<evidence type="ECO:0000256" key="13">
    <source>
        <dbReference type="SAM" id="MobiDB-lite"/>
    </source>
</evidence>
<evidence type="ECO:0000256" key="2">
    <source>
        <dbReference type="ARBA" id="ARBA00022475"/>
    </source>
</evidence>
<keyword evidence="18" id="KW-1185">Reference proteome</keyword>
<dbReference type="PROSITE" id="PS51450">
    <property type="entry name" value="LRR"/>
    <property type="match status" value="1"/>
</dbReference>
<keyword evidence="9 12" id="KW-0067">ATP-binding</keyword>
<comment type="subcellular location">
    <subcellularLocation>
        <location evidence="1">Cell membrane</location>
        <topology evidence="1">Single-pass membrane protein</topology>
    </subcellularLocation>
</comment>
<dbReference type="InterPro" id="IPR032675">
    <property type="entry name" value="LRR_dom_sf"/>
</dbReference>
<dbReference type="EMBL" id="JAMFTS010000004">
    <property type="protein sequence ID" value="KAJ4760240.1"/>
    <property type="molecule type" value="Genomic_DNA"/>
</dbReference>
<dbReference type="InterPro" id="IPR001245">
    <property type="entry name" value="Ser-Thr/Tyr_kinase_cat_dom"/>
</dbReference>
<feature type="binding site" evidence="12">
    <location>
        <position position="397"/>
    </location>
    <ligand>
        <name>ATP</name>
        <dbReference type="ChEBI" id="CHEBI:30616"/>
    </ligand>
</feature>
<dbReference type="Pfam" id="PF00560">
    <property type="entry name" value="LRR_1"/>
    <property type="match status" value="2"/>
</dbReference>
<keyword evidence="5 14" id="KW-0812">Transmembrane</keyword>
<feature type="region of interest" description="Disordered" evidence="13">
    <location>
        <begin position="230"/>
        <end position="265"/>
    </location>
</feature>
<evidence type="ECO:0000256" key="11">
    <source>
        <dbReference type="ARBA" id="ARBA00023136"/>
    </source>
</evidence>
<gene>
    <name evidence="17" type="ORF">LUZ62_070615</name>
</gene>
<dbReference type="Pfam" id="PF13855">
    <property type="entry name" value="LRR_8"/>
    <property type="match status" value="1"/>
</dbReference>
<evidence type="ECO:0000259" key="16">
    <source>
        <dbReference type="PROSITE" id="PS50011"/>
    </source>
</evidence>
<dbReference type="GO" id="GO:0004672">
    <property type="term" value="F:protein kinase activity"/>
    <property type="evidence" value="ECO:0007669"/>
    <property type="project" value="InterPro"/>
</dbReference>
<proteinExistence type="predicted"/>
<dbReference type="SUPFAM" id="SSF52058">
    <property type="entry name" value="L domain-like"/>
    <property type="match status" value="1"/>
</dbReference>
<evidence type="ECO:0000313" key="17">
    <source>
        <dbReference type="EMBL" id="KAJ4760240.1"/>
    </source>
</evidence>
<evidence type="ECO:0000256" key="6">
    <source>
        <dbReference type="ARBA" id="ARBA00022729"/>
    </source>
</evidence>
<dbReference type="Proteomes" id="UP001140206">
    <property type="component" value="Chromosome 4"/>
</dbReference>
<dbReference type="FunFam" id="3.80.10.10:FF:000234">
    <property type="entry name" value="Probable inactive receptor kinase RLK902"/>
    <property type="match status" value="1"/>
</dbReference>
<evidence type="ECO:0000256" key="10">
    <source>
        <dbReference type="ARBA" id="ARBA00022989"/>
    </source>
</evidence>
<feature type="chain" id="PRO_5043877258" evidence="15">
    <location>
        <begin position="23"/>
        <end position="644"/>
    </location>
</feature>
<keyword evidence="17" id="KW-0418">Kinase</keyword>
<evidence type="ECO:0000256" key="7">
    <source>
        <dbReference type="ARBA" id="ARBA00022737"/>
    </source>
</evidence>
<evidence type="ECO:0000256" key="4">
    <source>
        <dbReference type="ARBA" id="ARBA00022614"/>
    </source>
</evidence>
<reference evidence="17" key="1">
    <citation type="submission" date="2022-08" db="EMBL/GenBank/DDBJ databases">
        <authorList>
            <person name="Marques A."/>
        </authorList>
    </citation>
    <scope>NUCLEOTIDE SEQUENCE</scope>
    <source>
        <strain evidence="17">RhyPub2mFocal</strain>
        <tissue evidence="17">Leaves</tissue>
    </source>
</reference>
<dbReference type="Gene3D" id="1.10.510.10">
    <property type="entry name" value="Transferase(Phosphotransferase) domain 1"/>
    <property type="match status" value="1"/>
</dbReference>
<sequence>MASPHLPLLLSLFLLFSLYSNADDLTSDRAALLAFRSAVAPRLTDWNSSNSSPCSWKGIRCSSNRVTDIRLPASGLYGELPSGVLGNLTALRVLSLRHNFLTGTIPSDLARCTQLTMINLDSNGLSGVIPSAIFSLPLLTSLTLSNNNFSGPFPADFNNMTQLNTLYLQYNQLSGEIPDLNNLTNLKNFNVSYNNFNGSVPASLRNMPEDSFLGMLQLCGQPLPPCAGAPSSAPAPGIVPSAPTPGNTPSAPVNPSGSGSGSSSSSKLSGGAIAGIAVGSVVGALIILALLVFFCGKRNAWPKDPATKPMVGAPAMRPGEMAGLPKRSSAYPIGEPVASVPASVSTSSSKKLSFVGNASRVYDLEDLLRASAEVLGKGTFGTTYKAILETGPVVAVKRLKDANLPEKEFRDKVSEIGAMHNPYLVPLQAYYYSRDEKLLVYEYVSMGSLSSLLHGHRGSDHMALSFEARAGIALSAARGIEYIHSTGPRASHGNIKSSNVLLSGLNEARIADQGLAQLVTTPSLNRSARYRAPEVTDIRKISQKADVYSFGVLLMELLTGRTPSNAVNNEEGVDLPRWVQSVPRDEWKTKVFDLELVKQQTAEQEMVLLLQLAIDCTAQHPDSRPMMYEVASRIDEIFLSVSGQ</sequence>
<protein>
    <submittedName>
        <fullName evidence="17">Leucine-rich repeat protein kinase family protein</fullName>
    </submittedName>
</protein>
<evidence type="ECO:0000256" key="12">
    <source>
        <dbReference type="PROSITE-ProRule" id="PRU10141"/>
    </source>
</evidence>
<keyword evidence="8 12" id="KW-0547">Nucleotide-binding</keyword>
<dbReference type="Pfam" id="PF07714">
    <property type="entry name" value="PK_Tyr_Ser-Thr"/>
    <property type="match status" value="1"/>
</dbReference>
<evidence type="ECO:0000256" key="3">
    <source>
        <dbReference type="ARBA" id="ARBA00022553"/>
    </source>
</evidence>
<feature type="signal peptide" evidence="15">
    <location>
        <begin position="1"/>
        <end position="22"/>
    </location>
</feature>
<dbReference type="Gene3D" id="3.80.10.10">
    <property type="entry name" value="Ribonuclease Inhibitor"/>
    <property type="match status" value="2"/>
</dbReference>
<dbReference type="GO" id="GO:0005524">
    <property type="term" value="F:ATP binding"/>
    <property type="evidence" value="ECO:0007669"/>
    <property type="project" value="UniProtKB-UniRule"/>
</dbReference>
<dbReference type="FunFam" id="3.30.200.20:FF:000307">
    <property type="entry name" value="pollen receptor-like kinase 1"/>
    <property type="match status" value="1"/>
</dbReference>
<evidence type="ECO:0000256" key="9">
    <source>
        <dbReference type="ARBA" id="ARBA00022840"/>
    </source>
</evidence>
<dbReference type="PROSITE" id="PS50011">
    <property type="entry name" value="PROTEIN_KINASE_DOM"/>
    <property type="match status" value="1"/>
</dbReference>
<dbReference type="SUPFAM" id="SSF56112">
    <property type="entry name" value="Protein kinase-like (PK-like)"/>
    <property type="match status" value="1"/>
</dbReference>
<comment type="caution">
    <text evidence="17">The sequence shown here is derived from an EMBL/GenBank/DDBJ whole genome shotgun (WGS) entry which is preliminary data.</text>
</comment>
<keyword evidence="3" id="KW-0597">Phosphoprotein</keyword>
<dbReference type="InterPro" id="IPR011009">
    <property type="entry name" value="Kinase-like_dom_sf"/>
</dbReference>
<evidence type="ECO:0000313" key="18">
    <source>
        <dbReference type="Proteomes" id="UP001140206"/>
    </source>
</evidence>
<keyword evidence="17" id="KW-0808">Transferase</keyword>
<keyword evidence="7" id="KW-0677">Repeat</keyword>
<keyword evidence="2" id="KW-1003">Cell membrane</keyword>
<keyword evidence="10 14" id="KW-1133">Transmembrane helix</keyword>
<dbReference type="AlphaFoldDB" id="A0AAV8CXB1"/>
<dbReference type="InterPro" id="IPR000719">
    <property type="entry name" value="Prot_kinase_dom"/>
</dbReference>
<dbReference type="Pfam" id="PF08263">
    <property type="entry name" value="LRRNT_2"/>
    <property type="match status" value="1"/>
</dbReference>
<keyword evidence="4" id="KW-0433">Leucine-rich repeat</keyword>
<organism evidence="17 18">
    <name type="scientific">Rhynchospora pubera</name>
    <dbReference type="NCBI Taxonomy" id="906938"/>
    <lineage>
        <taxon>Eukaryota</taxon>
        <taxon>Viridiplantae</taxon>
        <taxon>Streptophyta</taxon>
        <taxon>Embryophyta</taxon>
        <taxon>Tracheophyta</taxon>
        <taxon>Spermatophyta</taxon>
        <taxon>Magnoliopsida</taxon>
        <taxon>Liliopsida</taxon>
        <taxon>Poales</taxon>
        <taxon>Cyperaceae</taxon>
        <taxon>Cyperoideae</taxon>
        <taxon>Rhynchosporeae</taxon>
        <taxon>Rhynchospora</taxon>
    </lineage>
</organism>
<keyword evidence="6 15" id="KW-0732">Signal</keyword>
<dbReference type="InterPro" id="IPR013210">
    <property type="entry name" value="LRR_N_plant-typ"/>
</dbReference>
<dbReference type="PROSITE" id="PS00107">
    <property type="entry name" value="PROTEIN_KINASE_ATP"/>
    <property type="match status" value="1"/>
</dbReference>
<dbReference type="GO" id="GO:0005886">
    <property type="term" value="C:plasma membrane"/>
    <property type="evidence" value="ECO:0007669"/>
    <property type="project" value="UniProtKB-SubCell"/>
</dbReference>
<dbReference type="InterPro" id="IPR050994">
    <property type="entry name" value="At_inactive_RLKs"/>
</dbReference>
<dbReference type="PANTHER" id="PTHR48010">
    <property type="entry name" value="OS05G0588300 PROTEIN"/>
    <property type="match status" value="1"/>
</dbReference>
<dbReference type="InterPro" id="IPR001611">
    <property type="entry name" value="Leu-rich_rpt"/>
</dbReference>
<evidence type="ECO:0000256" key="5">
    <source>
        <dbReference type="ARBA" id="ARBA00022692"/>
    </source>
</evidence>
<dbReference type="FunFam" id="1.10.510.10:FF:000095">
    <property type="entry name" value="protein STRUBBELIG-RECEPTOR FAMILY 8"/>
    <property type="match status" value="1"/>
</dbReference>
<dbReference type="PANTHER" id="PTHR48010:SF76">
    <property type="entry name" value="INACTIVE RECEPTOR KINASE RLK902-RELATED"/>
    <property type="match status" value="1"/>
</dbReference>